<organism evidence="2 3">
    <name type="scientific">Acinetobacter baylyi</name>
    <dbReference type="NCBI Taxonomy" id="202950"/>
    <lineage>
        <taxon>Bacteria</taxon>
        <taxon>Pseudomonadati</taxon>
        <taxon>Pseudomonadota</taxon>
        <taxon>Gammaproteobacteria</taxon>
        <taxon>Moraxellales</taxon>
        <taxon>Moraxellaceae</taxon>
        <taxon>Acinetobacter</taxon>
    </lineage>
</organism>
<gene>
    <name evidence="2" type="ORF">QE380_002697</name>
</gene>
<dbReference type="EMBL" id="JAUTBK010000002">
    <property type="protein sequence ID" value="MDQ1209774.1"/>
    <property type="molecule type" value="Genomic_DNA"/>
</dbReference>
<dbReference type="Proteomes" id="UP001233360">
    <property type="component" value="Unassembled WGS sequence"/>
</dbReference>
<proteinExistence type="predicted"/>
<comment type="caution">
    <text evidence="2">The sequence shown here is derived from an EMBL/GenBank/DDBJ whole genome shotgun (WGS) entry which is preliminary data.</text>
</comment>
<accession>A0ABU0UZ25</accession>
<evidence type="ECO:0000313" key="2">
    <source>
        <dbReference type="EMBL" id="MDQ1209774.1"/>
    </source>
</evidence>
<evidence type="ECO:0000313" key="3">
    <source>
        <dbReference type="Proteomes" id="UP001233360"/>
    </source>
</evidence>
<keyword evidence="3" id="KW-1185">Reference proteome</keyword>
<protein>
    <submittedName>
        <fullName evidence="2">Nucleotide-binding protein</fullName>
    </submittedName>
</protein>
<sequence length="265" mass="30361">MDKDELLAKLDSYQARIIFDVRTTLQDDYDMGAARWYSWHLSFQRFLEANLPAYSNRLKNILSHPPISGLGITRLVSLERTQIGPSFAFLKSLILDIQSDDYSNFQPSISDRVKTNNSLDRKAFIVHGHDEATKFKIARFLEKLGFDPIILHEQVNGGKTIIEKLEHFTDVGFGIVLYTPDDMGEAVSKKDQLQPRARQNVVFEHGLLIGKLMRERVFPLVTDHTVELPSDISGMVYLSDRNWEIDLAREIKSLGYEVDLNSLFN</sequence>
<dbReference type="RefSeq" id="WP_307004264.1">
    <property type="nucleotide sequence ID" value="NZ_JAUTBK010000002.1"/>
</dbReference>
<feature type="domain" description="CD-NTase-associated protein 12/Pycsar effector protein TIR" evidence="1">
    <location>
        <begin position="123"/>
        <end position="238"/>
    </location>
</feature>
<dbReference type="Pfam" id="PF10137">
    <property type="entry name" value="CAP12-PCTIR_TIR"/>
    <property type="match status" value="1"/>
</dbReference>
<reference evidence="2 3" key="1">
    <citation type="submission" date="2023-07" db="EMBL/GenBank/DDBJ databases">
        <title>Functional and genomic diversity of the sorghum phyllosphere microbiome.</title>
        <authorList>
            <person name="Shade A."/>
        </authorList>
    </citation>
    <scope>NUCLEOTIDE SEQUENCE [LARGE SCALE GENOMIC DNA]</scope>
    <source>
        <strain evidence="2 3">SORGH_AS_0887</strain>
    </source>
</reference>
<name>A0ABU0UZ25_ACIBI</name>
<dbReference type="InterPro" id="IPR019302">
    <property type="entry name" value="CAP12/PCTIR_TIR_dom"/>
</dbReference>
<evidence type="ECO:0000259" key="1">
    <source>
        <dbReference type="Pfam" id="PF10137"/>
    </source>
</evidence>